<dbReference type="GO" id="GO:0005096">
    <property type="term" value="F:GTPase activator activity"/>
    <property type="evidence" value="ECO:0007669"/>
    <property type="project" value="TreeGrafter"/>
</dbReference>
<dbReference type="Pfam" id="PF00566">
    <property type="entry name" value="RabGAP-TBC"/>
    <property type="match status" value="1"/>
</dbReference>
<proteinExistence type="predicted"/>
<dbReference type="PROSITE" id="PS50086">
    <property type="entry name" value="TBC_RABGAP"/>
    <property type="match status" value="1"/>
</dbReference>
<dbReference type="SMART" id="SM00164">
    <property type="entry name" value="TBC"/>
    <property type="match status" value="1"/>
</dbReference>
<dbReference type="InterPro" id="IPR035969">
    <property type="entry name" value="Rab-GAP_TBC_sf"/>
</dbReference>
<dbReference type="InterPro" id="IPR050302">
    <property type="entry name" value="Rab_GAP_TBC_domain"/>
</dbReference>
<evidence type="ECO:0000313" key="3">
    <source>
        <dbReference type="Proteomes" id="UP000037460"/>
    </source>
</evidence>
<dbReference type="PANTHER" id="PTHR47219:SF20">
    <property type="entry name" value="TBC1 DOMAIN FAMILY MEMBER 2B"/>
    <property type="match status" value="1"/>
</dbReference>
<dbReference type="Proteomes" id="UP000037460">
    <property type="component" value="Unassembled WGS sequence"/>
</dbReference>
<accession>A0A0M0LRF4</accession>
<evidence type="ECO:0000313" key="2">
    <source>
        <dbReference type="EMBL" id="KOO53640.1"/>
    </source>
</evidence>
<dbReference type="PANTHER" id="PTHR47219">
    <property type="entry name" value="RAB GTPASE-ACTIVATING PROTEIN 1-LIKE"/>
    <property type="match status" value="1"/>
</dbReference>
<dbReference type="InterPro" id="IPR000195">
    <property type="entry name" value="Rab-GAP-TBC_dom"/>
</dbReference>
<feature type="domain" description="Rab-GAP TBC" evidence="1">
    <location>
        <begin position="81"/>
        <end position="283"/>
    </location>
</feature>
<comment type="caution">
    <text evidence="2">The sequence shown here is derived from an EMBL/GenBank/DDBJ whole genome shotgun (WGS) entry which is preliminary data.</text>
</comment>
<dbReference type="SUPFAM" id="SSF47923">
    <property type="entry name" value="Ypt/Rab-GAP domain of gyp1p"/>
    <property type="match status" value="1"/>
</dbReference>
<dbReference type="Gene3D" id="1.10.8.270">
    <property type="entry name" value="putative rabgap domain of human tbc1 domain family member 14 like domains"/>
    <property type="match status" value="1"/>
</dbReference>
<organism evidence="2 3">
    <name type="scientific">Chrysochromulina tobinii</name>
    <dbReference type="NCBI Taxonomy" id="1460289"/>
    <lineage>
        <taxon>Eukaryota</taxon>
        <taxon>Haptista</taxon>
        <taxon>Haptophyta</taxon>
        <taxon>Prymnesiophyceae</taxon>
        <taxon>Prymnesiales</taxon>
        <taxon>Chrysochromulinaceae</taxon>
        <taxon>Chrysochromulina</taxon>
    </lineage>
</organism>
<gene>
    <name evidence="2" type="ORF">Ctob_014859</name>
</gene>
<keyword evidence="3" id="KW-1185">Reference proteome</keyword>
<dbReference type="OrthoDB" id="17687at2759"/>
<evidence type="ECO:0000259" key="1">
    <source>
        <dbReference type="PROSITE" id="PS50086"/>
    </source>
</evidence>
<protein>
    <submittedName>
        <fullName evidence="2">Tbc1 domain family member 9</fullName>
    </submittedName>
</protein>
<reference evidence="3" key="1">
    <citation type="journal article" date="2015" name="PLoS Genet.">
        <title>Genome Sequence and Transcriptome Analyses of Chrysochromulina tobin: Metabolic Tools for Enhanced Algal Fitness in the Prominent Order Prymnesiales (Haptophyceae).</title>
        <authorList>
            <person name="Hovde B.T."/>
            <person name="Deodato C.R."/>
            <person name="Hunsperger H.M."/>
            <person name="Ryken S.A."/>
            <person name="Yost W."/>
            <person name="Jha R.K."/>
            <person name="Patterson J."/>
            <person name="Monnat R.J. Jr."/>
            <person name="Barlow S.B."/>
            <person name="Starkenburg S.R."/>
            <person name="Cattolico R.A."/>
        </authorList>
    </citation>
    <scope>NUCLEOTIDE SEQUENCE</scope>
    <source>
        <strain evidence="3">CCMP291</strain>
    </source>
</reference>
<sequence>MPARLRRAPQELRPPPTRPAAWEASVVFSTEHFSAPAVLDATGTEAMLEWTELLAAFRHKQLHGGPLIDAKRLKRALSGNGVPASLRAEVWLTFSGASERMHANPGLYEELSKGVEGDTQCTSTTDSAGHGHANQHAHLVVLEQIEKDLRRTEIGSDGGKLCAMRRVLCAFASHKPSIGYVQGMNFIVVALLGVFDEAATFWMLSLIVDAWLPDHFSASLMGSQIDARVLSILTAEHLPALAKRLHDLDVTVQDLHGMTAHSSRAAMLPIAAAVLPSLPHAER</sequence>
<dbReference type="GO" id="GO:0031267">
    <property type="term" value="F:small GTPase binding"/>
    <property type="evidence" value="ECO:0007669"/>
    <property type="project" value="TreeGrafter"/>
</dbReference>
<dbReference type="AlphaFoldDB" id="A0A0M0LRF4"/>
<dbReference type="EMBL" id="JWZX01000138">
    <property type="protein sequence ID" value="KOO53640.1"/>
    <property type="molecule type" value="Genomic_DNA"/>
</dbReference>
<name>A0A0M0LRF4_9EUKA</name>